<feature type="compositionally biased region" description="Basic and acidic residues" evidence="1">
    <location>
        <begin position="13"/>
        <end position="24"/>
    </location>
</feature>
<reference evidence="2 3" key="1">
    <citation type="submission" date="2012-12" db="EMBL/GenBank/DDBJ databases">
        <authorList>
            <person name="Sencilo A."/>
            <person name="Jacobs-Sera D."/>
            <person name="Russell D.A."/>
            <person name="Ko C."/>
            <person name="Bowman C.A."/>
            <person name="Atanasova N."/>
            <person name="Osterlund E."/>
            <person name="Oksanen H.M."/>
            <person name="Bamford D.H."/>
            <person name="Hatfull G.F."/>
            <person name="Roine E."/>
            <person name="Hendrix R.W."/>
        </authorList>
    </citation>
    <scope>NUCLEOTIDE SEQUENCE [LARGE SCALE GENOMIC DNA]</scope>
</reference>
<dbReference type="KEGG" id="vg:16193690"/>
<dbReference type="CDD" id="cd06257">
    <property type="entry name" value="DnaJ"/>
    <property type="match status" value="1"/>
</dbReference>
<keyword evidence="3" id="KW-1185">Reference proteome</keyword>
<gene>
    <name evidence="2" type="primary">5</name>
    <name evidence="2" type="ORF">HCTV2_5</name>
</gene>
<evidence type="ECO:0000256" key="1">
    <source>
        <dbReference type="SAM" id="MobiDB-lite"/>
    </source>
</evidence>
<dbReference type="RefSeq" id="YP_008058367.1">
    <property type="nucleotide sequence ID" value="NC_021319.1"/>
</dbReference>
<name>R4TM33_9CAUD</name>
<protein>
    <submittedName>
        <fullName evidence="2">DnaJ-like protein</fullName>
    </submittedName>
</protein>
<dbReference type="EMBL" id="KC292028">
    <property type="protein sequence ID" value="AGM11782.1"/>
    <property type="molecule type" value="Genomic_DNA"/>
</dbReference>
<dbReference type="Proteomes" id="UP000204143">
    <property type="component" value="Segment"/>
</dbReference>
<dbReference type="Gene3D" id="1.10.287.110">
    <property type="entry name" value="DnaJ domain"/>
    <property type="match status" value="1"/>
</dbReference>
<evidence type="ECO:0000313" key="3">
    <source>
        <dbReference type="Proteomes" id="UP000204143"/>
    </source>
</evidence>
<proteinExistence type="predicted"/>
<dbReference type="InterPro" id="IPR001623">
    <property type="entry name" value="DnaJ_domain"/>
</dbReference>
<organism evidence="2 3">
    <name type="scientific">Haloarcula californiae tailed virus 2</name>
    <dbReference type="NCBI Taxonomy" id="1273747"/>
    <lineage>
        <taxon>Viruses</taxon>
        <taxon>Duplodnaviria</taxon>
        <taxon>Heunggongvirae</taxon>
        <taxon>Uroviricota</taxon>
        <taxon>Caudoviricetes</taxon>
        <taxon>Saparoviridae</taxon>
        <taxon>Samsavirus</taxon>
        <taxon>Samsavirus crystalli</taxon>
        <taxon>Samsavirus HCTV2</taxon>
    </lineage>
</organism>
<accession>R4TM33</accession>
<sequence>MTLDWPQGWERTPPAERERTRKFDSTIGSTTKQLAAEMERVGPDSWRASTGSGGSHTKRNGLPKASANPDDPGFVLRWTKDGHQHAVACDAYARLESNARAVLLWVRETRLRGDRPVRTGQDEFATARLPSGDEDALVQRPPPGDVLGVQPGASEAVVQAAYQEQVKQAHPDQGGSAEELELVRWARDELLGEVEP</sequence>
<dbReference type="InterPro" id="IPR036869">
    <property type="entry name" value="J_dom_sf"/>
</dbReference>
<evidence type="ECO:0000313" key="2">
    <source>
        <dbReference type="EMBL" id="AGM11782.1"/>
    </source>
</evidence>
<dbReference type="GeneID" id="16193690"/>
<feature type="region of interest" description="Disordered" evidence="1">
    <location>
        <begin position="1"/>
        <end position="73"/>
    </location>
</feature>
<dbReference type="SUPFAM" id="SSF46565">
    <property type="entry name" value="Chaperone J-domain"/>
    <property type="match status" value="1"/>
</dbReference>